<evidence type="ECO:0000313" key="1">
    <source>
        <dbReference type="EMBL" id="KHG09480.1"/>
    </source>
</evidence>
<name>A0A0B0N9J9_GOSAR</name>
<gene>
    <name evidence="1" type="ORF">F383_12706</name>
</gene>
<reference evidence="2" key="1">
    <citation type="submission" date="2014-09" db="EMBL/GenBank/DDBJ databases">
        <authorList>
            <person name="Mudge J."/>
            <person name="Ramaraj T."/>
            <person name="Lindquist I.E."/>
            <person name="Bharti A.K."/>
            <person name="Sundararajan A."/>
            <person name="Cameron C.T."/>
            <person name="Woodward J.E."/>
            <person name="May G.D."/>
            <person name="Brubaker C."/>
            <person name="Broadhvest J."/>
            <person name="Wilkins T.A."/>
        </authorList>
    </citation>
    <scope>NUCLEOTIDE SEQUENCE</scope>
    <source>
        <strain evidence="2">cv. AKA8401</strain>
    </source>
</reference>
<dbReference type="AlphaFoldDB" id="A0A0B0N9J9"/>
<proteinExistence type="predicted"/>
<evidence type="ECO:0000313" key="2">
    <source>
        <dbReference type="Proteomes" id="UP000032142"/>
    </source>
</evidence>
<organism evidence="1 2">
    <name type="scientific">Gossypium arboreum</name>
    <name type="common">Tree cotton</name>
    <name type="synonym">Gossypium nanking</name>
    <dbReference type="NCBI Taxonomy" id="29729"/>
    <lineage>
        <taxon>Eukaryota</taxon>
        <taxon>Viridiplantae</taxon>
        <taxon>Streptophyta</taxon>
        <taxon>Embryophyta</taxon>
        <taxon>Tracheophyta</taxon>
        <taxon>Spermatophyta</taxon>
        <taxon>Magnoliopsida</taxon>
        <taxon>eudicotyledons</taxon>
        <taxon>Gunneridae</taxon>
        <taxon>Pentapetalae</taxon>
        <taxon>rosids</taxon>
        <taxon>malvids</taxon>
        <taxon>Malvales</taxon>
        <taxon>Malvaceae</taxon>
        <taxon>Malvoideae</taxon>
        <taxon>Gossypium</taxon>
    </lineage>
</organism>
<dbReference type="Proteomes" id="UP000032142">
    <property type="component" value="Unassembled WGS sequence"/>
</dbReference>
<protein>
    <submittedName>
        <fullName evidence="1">Uncharacterized protein</fullName>
    </submittedName>
</protein>
<accession>A0A0B0N9J9</accession>
<keyword evidence="2" id="KW-1185">Reference proteome</keyword>
<sequence length="25" mass="2900">MSCKMVYFHPHWLVSQPSATYSQAT</sequence>
<dbReference type="EMBL" id="KN391090">
    <property type="protein sequence ID" value="KHG09480.1"/>
    <property type="molecule type" value="Genomic_DNA"/>
</dbReference>